<protein>
    <submittedName>
        <fullName evidence="2">Uncharacterized protein</fullName>
    </submittedName>
</protein>
<name>A0A1C7N100_9FUNG</name>
<organism evidence="2 3">
    <name type="scientific">Choanephora cucurbitarum</name>
    <dbReference type="NCBI Taxonomy" id="101091"/>
    <lineage>
        <taxon>Eukaryota</taxon>
        <taxon>Fungi</taxon>
        <taxon>Fungi incertae sedis</taxon>
        <taxon>Mucoromycota</taxon>
        <taxon>Mucoromycotina</taxon>
        <taxon>Mucoromycetes</taxon>
        <taxon>Mucorales</taxon>
        <taxon>Mucorineae</taxon>
        <taxon>Choanephoraceae</taxon>
        <taxon>Choanephoroideae</taxon>
        <taxon>Choanephora</taxon>
    </lineage>
</organism>
<sequence>MDKISSQKHNNNPVVNCFVKVAPNTLVNAVEVNNVGKRNRNNNSETTQEGVTHNASKRQTRQQFAPPVTLPSPGAATLPVIAPQGTTYMPMSHPIATTSGQPVGPPGGFVVQPQVTPVAPPLKTKKLRAPPRKLPVPKREIDTWEKLDSIMAPISFKDWMVNDKNARKQLKDGLRFLDARNPTRRKDKGKGKEATAGQVNLVEATTSDSDDYSTTETDSTKSTYDDTEDYTSDVYDSDDDTIYDYPYRKEALLQSSPFYVMGTIHDRQVQVVIDSGSAVSVISKSFAKTLGLTGVGERVPITTLDTTKKDQKRGNQKGDCEVTVAVPIRIGGKLRIEHMIMKDDSNRSKGDPIVLLGMTWLKQHVIKIHSKETIIEIPIKNGASSILIQGFLTDHFSDDTPKQVFSVSVQAPVKKNIKYQVELVDIESWAAGMSDEDPSVEVYHTILSSSNGSKDH</sequence>
<dbReference type="InterPro" id="IPR021109">
    <property type="entry name" value="Peptidase_aspartic_dom_sf"/>
</dbReference>
<feature type="region of interest" description="Disordered" evidence="1">
    <location>
        <begin position="35"/>
        <end position="76"/>
    </location>
</feature>
<dbReference type="Gene3D" id="2.40.70.10">
    <property type="entry name" value="Acid Proteases"/>
    <property type="match status" value="1"/>
</dbReference>
<evidence type="ECO:0000256" key="1">
    <source>
        <dbReference type="SAM" id="MobiDB-lite"/>
    </source>
</evidence>
<dbReference type="Proteomes" id="UP000093000">
    <property type="component" value="Unassembled WGS sequence"/>
</dbReference>
<keyword evidence="3" id="KW-1185">Reference proteome</keyword>
<reference evidence="2 3" key="1">
    <citation type="submission" date="2016-03" db="EMBL/GenBank/DDBJ databases">
        <title>Choanephora cucurbitarum.</title>
        <authorList>
            <person name="Min B."/>
            <person name="Park H."/>
            <person name="Park J.-H."/>
            <person name="Shin H.-D."/>
            <person name="Choi I.-G."/>
        </authorList>
    </citation>
    <scope>NUCLEOTIDE SEQUENCE [LARGE SCALE GENOMIC DNA]</scope>
    <source>
        <strain evidence="2 3">KUS-F28377</strain>
    </source>
</reference>
<dbReference type="STRING" id="101091.A0A1C7N100"/>
<dbReference type="EMBL" id="LUGH01001525">
    <property type="protein sequence ID" value="OBZ81014.1"/>
    <property type="molecule type" value="Genomic_DNA"/>
</dbReference>
<gene>
    <name evidence="2" type="ORF">A0J61_10938</name>
</gene>
<feature type="region of interest" description="Disordered" evidence="1">
    <location>
        <begin position="176"/>
        <end position="231"/>
    </location>
</feature>
<dbReference type="Pfam" id="PF13975">
    <property type="entry name" value="gag-asp_proteas"/>
    <property type="match status" value="1"/>
</dbReference>
<evidence type="ECO:0000313" key="2">
    <source>
        <dbReference type="EMBL" id="OBZ81014.1"/>
    </source>
</evidence>
<dbReference type="InParanoid" id="A0A1C7N100"/>
<dbReference type="CDD" id="cd00303">
    <property type="entry name" value="retropepsin_like"/>
    <property type="match status" value="1"/>
</dbReference>
<comment type="caution">
    <text evidence="2">The sequence shown here is derived from an EMBL/GenBank/DDBJ whole genome shotgun (WGS) entry which is preliminary data.</text>
</comment>
<feature type="compositionally biased region" description="Polar residues" evidence="1">
    <location>
        <begin position="44"/>
        <end position="54"/>
    </location>
</feature>
<evidence type="ECO:0000313" key="3">
    <source>
        <dbReference type="Proteomes" id="UP000093000"/>
    </source>
</evidence>
<proteinExistence type="predicted"/>
<dbReference type="OrthoDB" id="2239577at2759"/>
<accession>A0A1C7N100</accession>
<dbReference type="SUPFAM" id="SSF50630">
    <property type="entry name" value="Acid proteases"/>
    <property type="match status" value="1"/>
</dbReference>
<dbReference type="AlphaFoldDB" id="A0A1C7N100"/>